<keyword evidence="3" id="KW-1185">Reference proteome</keyword>
<accession>A0AAD7GZF4</accession>
<feature type="region of interest" description="Disordered" evidence="1">
    <location>
        <begin position="176"/>
        <end position="196"/>
    </location>
</feature>
<evidence type="ECO:0000313" key="2">
    <source>
        <dbReference type="EMBL" id="KAJ7708445.1"/>
    </source>
</evidence>
<name>A0AAD7GZF4_9AGAR</name>
<sequence>MSVRQAIGEIGEIGFTACRNSVKVKKMASLGRGGRRHPAPSKTVSPKERSWRRPFSASPLLQRFGGRPLVPSSHLRISVYRDSTQTLPASHRRSIPSLDYELDEKRRDGGASTTRSDSDDEDNAKQSFLGSSEGGSGGEERRRVLDLRGYRRKNEKNDATALYGLKTEGWLPEREAVGGKERSLQERRSPPARRTQNVNVGWKKRDTLGVYTYIPRIQRARWRDGVSELVWTDCGAESNGGR</sequence>
<proteinExistence type="predicted"/>
<organism evidence="2 3">
    <name type="scientific">Mycena metata</name>
    <dbReference type="NCBI Taxonomy" id="1033252"/>
    <lineage>
        <taxon>Eukaryota</taxon>
        <taxon>Fungi</taxon>
        <taxon>Dikarya</taxon>
        <taxon>Basidiomycota</taxon>
        <taxon>Agaricomycotina</taxon>
        <taxon>Agaricomycetes</taxon>
        <taxon>Agaricomycetidae</taxon>
        <taxon>Agaricales</taxon>
        <taxon>Marasmiineae</taxon>
        <taxon>Mycenaceae</taxon>
        <taxon>Mycena</taxon>
    </lineage>
</organism>
<dbReference type="EMBL" id="JARKIB010000434">
    <property type="protein sequence ID" value="KAJ7708445.1"/>
    <property type="molecule type" value="Genomic_DNA"/>
</dbReference>
<feature type="region of interest" description="Disordered" evidence="1">
    <location>
        <begin position="27"/>
        <end position="54"/>
    </location>
</feature>
<protein>
    <submittedName>
        <fullName evidence="2">Uncharacterized protein</fullName>
    </submittedName>
</protein>
<gene>
    <name evidence="2" type="ORF">B0H16DRAFT_1823319</name>
</gene>
<reference evidence="2" key="1">
    <citation type="submission" date="2023-03" db="EMBL/GenBank/DDBJ databases">
        <title>Massive genome expansion in bonnet fungi (Mycena s.s.) driven by repeated elements and novel gene families across ecological guilds.</title>
        <authorList>
            <consortium name="Lawrence Berkeley National Laboratory"/>
            <person name="Harder C.B."/>
            <person name="Miyauchi S."/>
            <person name="Viragh M."/>
            <person name="Kuo A."/>
            <person name="Thoen E."/>
            <person name="Andreopoulos B."/>
            <person name="Lu D."/>
            <person name="Skrede I."/>
            <person name="Drula E."/>
            <person name="Henrissat B."/>
            <person name="Morin E."/>
            <person name="Kohler A."/>
            <person name="Barry K."/>
            <person name="LaButti K."/>
            <person name="Morin E."/>
            <person name="Salamov A."/>
            <person name="Lipzen A."/>
            <person name="Mereny Z."/>
            <person name="Hegedus B."/>
            <person name="Baldrian P."/>
            <person name="Stursova M."/>
            <person name="Weitz H."/>
            <person name="Taylor A."/>
            <person name="Grigoriev I.V."/>
            <person name="Nagy L.G."/>
            <person name="Martin F."/>
            <person name="Kauserud H."/>
        </authorList>
    </citation>
    <scope>NUCLEOTIDE SEQUENCE</scope>
    <source>
        <strain evidence="2">CBHHK182m</strain>
    </source>
</reference>
<dbReference type="Proteomes" id="UP001215598">
    <property type="component" value="Unassembled WGS sequence"/>
</dbReference>
<comment type="caution">
    <text evidence="2">The sequence shown here is derived from an EMBL/GenBank/DDBJ whole genome shotgun (WGS) entry which is preliminary data.</text>
</comment>
<feature type="region of interest" description="Disordered" evidence="1">
    <location>
        <begin position="85"/>
        <end position="143"/>
    </location>
</feature>
<dbReference type="AlphaFoldDB" id="A0AAD7GZF4"/>
<evidence type="ECO:0000256" key="1">
    <source>
        <dbReference type="SAM" id="MobiDB-lite"/>
    </source>
</evidence>
<feature type="compositionally biased region" description="Basic and acidic residues" evidence="1">
    <location>
        <begin position="176"/>
        <end position="189"/>
    </location>
</feature>
<evidence type="ECO:0000313" key="3">
    <source>
        <dbReference type="Proteomes" id="UP001215598"/>
    </source>
</evidence>